<proteinExistence type="predicted"/>
<reference evidence="1 2" key="1">
    <citation type="submission" date="2020-04" db="EMBL/GenBank/DDBJ databases">
        <authorList>
            <person name="Zheng R.K."/>
            <person name="Sun C.M."/>
        </authorList>
    </citation>
    <scope>NUCLEOTIDE SEQUENCE [LARGE SCALE GENOMIC DNA]</scope>
    <source>
        <strain evidence="2">zrk29</strain>
    </source>
</reference>
<dbReference type="Proteomes" id="UP000512167">
    <property type="component" value="Chromosome"/>
</dbReference>
<organism evidence="1 2">
    <name type="scientific">Hujiaoplasma nucleasis</name>
    <dbReference type="NCBI Taxonomy" id="2725268"/>
    <lineage>
        <taxon>Bacteria</taxon>
        <taxon>Bacillati</taxon>
        <taxon>Mycoplasmatota</taxon>
        <taxon>Mollicutes</taxon>
        <taxon>Candidatus Izemoplasmatales</taxon>
        <taxon>Hujiaoplasmataceae</taxon>
        <taxon>Hujiaoplasma</taxon>
    </lineage>
</organism>
<dbReference type="RefSeq" id="WP_312032530.1">
    <property type="nucleotide sequence ID" value="NZ_CP051151.1"/>
</dbReference>
<evidence type="ECO:0000313" key="2">
    <source>
        <dbReference type="Proteomes" id="UP000512167"/>
    </source>
</evidence>
<name>A0A7L6N6B4_9MOLU</name>
<dbReference type="AlphaFoldDB" id="A0A7L6N6B4"/>
<sequence>MICKLCKTYFLDVFSFDRWFDFPDLCPSCKEKFQVSIHFESIPIDNGQIDYYYIYDDLSLNTHEDIYLSRYLDRLYLKILDVEDTYDLFIYYDDLLDHTFYELGPLIKDYRKVFFFSLMRKDLVYKDIFL</sequence>
<keyword evidence="2" id="KW-1185">Reference proteome</keyword>
<gene>
    <name evidence="1" type="ORF">HF295_03835</name>
</gene>
<accession>A0A7L6N6B4</accession>
<dbReference type="EMBL" id="CP051151">
    <property type="protein sequence ID" value="QLY40034.1"/>
    <property type="molecule type" value="Genomic_DNA"/>
</dbReference>
<dbReference type="KEGG" id="tbk:HF295_03835"/>
<protein>
    <submittedName>
        <fullName evidence="1">Uncharacterized protein</fullName>
    </submittedName>
</protein>
<evidence type="ECO:0000313" key="1">
    <source>
        <dbReference type="EMBL" id="QLY40034.1"/>
    </source>
</evidence>